<reference evidence="2 3" key="1">
    <citation type="submission" date="2021-02" db="EMBL/GenBank/DDBJ databases">
        <title>Characterization of Marinitoga sp. nov. str. BP5-C20A.</title>
        <authorList>
            <person name="Erauso G."/>
            <person name="Postec A."/>
        </authorList>
    </citation>
    <scope>NUCLEOTIDE SEQUENCE [LARGE SCALE GENOMIC DNA]</scope>
    <source>
        <strain evidence="2 3">BP5-C20A</strain>
    </source>
</reference>
<accession>A0ABY8PSS3</accession>
<sequence length="208" mass="25557">MFNYWHYWKNIDFRFKLIIFVILIIILYFPLKLVYNLYFNPLYVIEKYYNTMEVATRQYETYLKYTIDYEKERLNELLNEMIEERGKIVLNPEKAKSLMKKYYIDLEKEEVMNYIKIALSSDSDHYYKNIKITQYGYEVYIVNPEIARITLDSNDKIIERTIVTDGLKKIKYPENAEITFYIVRIWKGLKIDWIKSVYNYKHQDIDQK</sequence>
<keyword evidence="1" id="KW-0472">Membrane</keyword>
<keyword evidence="3" id="KW-1185">Reference proteome</keyword>
<protein>
    <submittedName>
        <fullName evidence="2">Uncharacterized protein</fullName>
    </submittedName>
</protein>
<dbReference type="EMBL" id="CP069362">
    <property type="protein sequence ID" value="WGS65688.1"/>
    <property type="molecule type" value="Genomic_DNA"/>
</dbReference>
<keyword evidence="1" id="KW-0812">Transmembrane</keyword>
<evidence type="ECO:0000256" key="1">
    <source>
        <dbReference type="SAM" id="Phobius"/>
    </source>
</evidence>
<dbReference type="Proteomes" id="UP001232493">
    <property type="component" value="Chromosome"/>
</dbReference>
<proteinExistence type="predicted"/>
<feature type="transmembrane region" description="Helical" evidence="1">
    <location>
        <begin position="13"/>
        <end position="31"/>
    </location>
</feature>
<gene>
    <name evidence="2" type="ORF">JRV97_03810</name>
</gene>
<dbReference type="RefSeq" id="WP_281000338.1">
    <property type="nucleotide sequence ID" value="NZ_CP069362.1"/>
</dbReference>
<evidence type="ECO:0000313" key="3">
    <source>
        <dbReference type="Proteomes" id="UP001232493"/>
    </source>
</evidence>
<name>A0ABY8PSS3_9BACT</name>
<evidence type="ECO:0000313" key="2">
    <source>
        <dbReference type="EMBL" id="WGS65688.1"/>
    </source>
</evidence>
<organism evidence="2 3">
    <name type="scientific">Marinitoga aeolica</name>
    <dbReference type="NCBI Taxonomy" id="2809031"/>
    <lineage>
        <taxon>Bacteria</taxon>
        <taxon>Thermotogati</taxon>
        <taxon>Thermotogota</taxon>
        <taxon>Thermotogae</taxon>
        <taxon>Petrotogales</taxon>
        <taxon>Petrotogaceae</taxon>
        <taxon>Marinitoga</taxon>
    </lineage>
</organism>
<keyword evidence="1" id="KW-1133">Transmembrane helix</keyword>